<dbReference type="InParanoid" id="D1YX14"/>
<dbReference type="PANTHER" id="PTHR38030:SF2">
    <property type="entry name" value="PROTOPORPHYRINOGEN IX DEHYDROGENASE [QUINONE]"/>
    <property type="match status" value="1"/>
</dbReference>
<dbReference type="AlphaFoldDB" id="D1YX14"/>
<dbReference type="GO" id="GO:0006783">
    <property type="term" value="P:heme biosynthetic process"/>
    <property type="evidence" value="ECO:0007669"/>
    <property type="project" value="TreeGrafter"/>
</dbReference>
<reference evidence="2 3" key="2">
    <citation type="journal article" date="2008" name="Int. J. Syst. Evol. Microbiol.">
        <title>Methanocella paludicola gen. nov., sp. nov., a methane-producing archaeon, the first isolate of the lineage 'Rice Cluster I', and proposal of the new archaeal order Methanocellales ord. nov.</title>
        <authorList>
            <person name="Sakai S."/>
            <person name="Imachi H."/>
            <person name="Hanada S."/>
            <person name="Ohashi A."/>
            <person name="Harada H."/>
            <person name="Kamagata Y."/>
        </authorList>
    </citation>
    <scope>NUCLEOTIDE SEQUENCE [LARGE SCALE GENOMIC DNA]</scope>
    <source>
        <strain evidence="3">DSM 17711 / JCM 13418 / NBRC 101707 / SANAE</strain>
    </source>
</reference>
<feature type="domain" description="Flavodoxin-like" evidence="1">
    <location>
        <begin position="3"/>
        <end position="173"/>
    </location>
</feature>
<dbReference type="InterPro" id="IPR052200">
    <property type="entry name" value="Protoporphyrinogen_IX_DH"/>
</dbReference>
<evidence type="ECO:0000259" key="1">
    <source>
        <dbReference type="PROSITE" id="PS50902"/>
    </source>
</evidence>
<dbReference type="PANTHER" id="PTHR38030">
    <property type="entry name" value="PROTOPORPHYRINOGEN IX DEHYDROGENASE [MENAQUINONE]"/>
    <property type="match status" value="1"/>
</dbReference>
<dbReference type="eggNOG" id="arCOG00524">
    <property type="taxonomic scope" value="Archaea"/>
</dbReference>
<dbReference type="KEGG" id="mpd:MCP_0914"/>
<reference evidence="3" key="3">
    <citation type="journal article" date="2011" name="PLoS ONE">
        <title>Genome sequence of a mesophilic hydrogenotrophic methanogen Methanocella paludicola, the first cultivated representative of the order Methanocellales.</title>
        <authorList>
            <person name="Sakai S."/>
            <person name="Takaki Y."/>
            <person name="Shimamura S."/>
            <person name="Sekine M."/>
            <person name="Tajima T."/>
            <person name="Kosugi H."/>
            <person name="Ichikawa N."/>
            <person name="Tasumi E."/>
            <person name="Hiraki A.T."/>
            <person name="Shimizu A."/>
            <person name="Kato Y."/>
            <person name="Nishiko R."/>
            <person name="Mori K."/>
            <person name="Fujita N."/>
            <person name="Imachi H."/>
            <person name="Takai K."/>
        </authorList>
    </citation>
    <scope>NUCLEOTIDE SEQUENCE [LARGE SCALE GENOMIC DNA]</scope>
    <source>
        <strain evidence="3">DSM 17711 / JCM 13418 / NBRC 101707 / SANAE</strain>
    </source>
</reference>
<protein>
    <submittedName>
        <fullName evidence="2">Protoporphyrinogen oxidase</fullName>
    </submittedName>
</protein>
<dbReference type="InterPro" id="IPR008254">
    <property type="entry name" value="Flavodoxin/NO_synth"/>
</dbReference>
<dbReference type="PROSITE" id="PS00201">
    <property type="entry name" value="FLAVODOXIN"/>
    <property type="match status" value="1"/>
</dbReference>
<dbReference type="CDD" id="cd00133">
    <property type="entry name" value="PTS_IIB"/>
    <property type="match status" value="1"/>
</dbReference>
<reference evidence="2 3" key="1">
    <citation type="journal article" date="2007" name="Appl. Environ. Microbiol.">
        <title>Isolation of key methanogens for global methane emission from rice paddy fields: a novel isolate affiliated with the clone cluster rice cluster I.</title>
        <authorList>
            <person name="Sakai S."/>
            <person name="Imachi H."/>
            <person name="Sekiguchi Y."/>
            <person name="Ohashi A."/>
            <person name="Harada H."/>
            <person name="Kamagata Y."/>
        </authorList>
    </citation>
    <scope>NUCLEOTIDE SEQUENCE [LARGE SCALE GENOMIC DNA]</scope>
    <source>
        <strain evidence="3">DSM 17711 / JCM 13418 / NBRC 101707 / SANAE</strain>
    </source>
</reference>
<evidence type="ECO:0000313" key="3">
    <source>
        <dbReference type="Proteomes" id="UP000001882"/>
    </source>
</evidence>
<dbReference type="EMBL" id="AP011532">
    <property type="protein sequence ID" value="BAI60986.1"/>
    <property type="molecule type" value="Genomic_DNA"/>
</dbReference>
<organism evidence="2 3">
    <name type="scientific">Methanocella paludicola (strain DSM 17711 / JCM 13418 / NBRC 101707 / SANAE)</name>
    <dbReference type="NCBI Taxonomy" id="304371"/>
    <lineage>
        <taxon>Archaea</taxon>
        <taxon>Methanobacteriati</taxon>
        <taxon>Methanobacteriota</taxon>
        <taxon>Stenosarchaea group</taxon>
        <taxon>Methanomicrobia</taxon>
        <taxon>Methanocellales</taxon>
        <taxon>Methanocellaceae</taxon>
        <taxon>Methanocella</taxon>
    </lineage>
</organism>
<dbReference type="InterPro" id="IPR001226">
    <property type="entry name" value="Flavodoxin_CS"/>
</dbReference>
<dbReference type="GO" id="GO:0009055">
    <property type="term" value="F:electron transfer activity"/>
    <property type="evidence" value="ECO:0007669"/>
    <property type="project" value="InterPro"/>
</dbReference>
<name>D1YX14_METPS</name>
<dbReference type="Pfam" id="PF12724">
    <property type="entry name" value="Flavodoxin_5"/>
    <property type="match status" value="1"/>
</dbReference>
<keyword evidence="3" id="KW-1185">Reference proteome</keyword>
<proteinExistence type="predicted"/>
<dbReference type="GO" id="GO:0010181">
    <property type="term" value="F:FMN binding"/>
    <property type="evidence" value="ECO:0007669"/>
    <property type="project" value="InterPro"/>
</dbReference>
<dbReference type="InterPro" id="IPR029039">
    <property type="entry name" value="Flavoprotein-like_sf"/>
</dbReference>
<dbReference type="SUPFAM" id="SSF52218">
    <property type="entry name" value="Flavoproteins"/>
    <property type="match status" value="1"/>
</dbReference>
<gene>
    <name evidence="2" type="primary">hemG</name>
    <name evidence="2" type="ordered locus">MCP_0914</name>
</gene>
<evidence type="ECO:0000313" key="2">
    <source>
        <dbReference type="EMBL" id="BAI60986.1"/>
    </source>
</evidence>
<dbReference type="OrthoDB" id="103611at2157"/>
<dbReference type="STRING" id="304371.MCP_0914"/>
<dbReference type="GO" id="GO:0070819">
    <property type="term" value="F:menaquinone-dependent protoporphyrinogen oxidase activity"/>
    <property type="evidence" value="ECO:0007669"/>
    <property type="project" value="TreeGrafter"/>
</dbReference>
<sequence length="178" mass="19944">MKALVIYGTRGGATKQIAEEIGKILGEQGFEVSVDDAKKSKSYNVNEYDLIVVGSSVWATYWKWQATRFMRRNAKKLMGKKVALFSSGLAGGDPTQKEYAHKSIETTAAKFPWVKPIALAYFGGYVDFEHPTFFASFMANAMKKDFEKKGQDTSKPYDTRDFSAIRQWALDVAAKARV</sequence>
<dbReference type="Proteomes" id="UP000001882">
    <property type="component" value="Chromosome"/>
</dbReference>
<dbReference type="GeneID" id="8680943"/>
<dbReference type="PROSITE" id="PS50902">
    <property type="entry name" value="FLAVODOXIN_LIKE"/>
    <property type="match status" value="1"/>
</dbReference>
<dbReference type="Gene3D" id="3.40.50.360">
    <property type="match status" value="1"/>
</dbReference>
<dbReference type="RefSeq" id="WP_012899665.1">
    <property type="nucleotide sequence ID" value="NC_013665.1"/>
</dbReference>
<dbReference type="InterPro" id="IPR026816">
    <property type="entry name" value="Flavodoxin_dom"/>
</dbReference>
<accession>D1YX14</accession>